<dbReference type="GO" id="GO:0016020">
    <property type="term" value="C:membrane"/>
    <property type="evidence" value="ECO:0007669"/>
    <property type="project" value="InterPro"/>
</dbReference>
<feature type="chain" id="PRO_5038163521" evidence="2">
    <location>
        <begin position="18"/>
        <end position="635"/>
    </location>
</feature>
<dbReference type="EMBL" id="JAHHIF010000024">
    <property type="protein sequence ID" value="MBW4546411.1"/>
    <property type="molecule type" value="Genomic_DNA"/>
</dbReference>
<evidence type="ECO:0000259" key="5">
    <source>
        <dbReference type="PROSITE" id="PS51272"/>
    </source>
</evidence>
<accession>A0A951PMM9</accession>
<dbReference type="AlphaFoldDB" id="A0A951PMM9"/>
<reference evidence="6" key="2">
    <citation type="journal article" date="2022" name="Microbiol. Resour. Announc.">
        <title>Metagenome Sequencing to Explore Phylogenomics of Terrestrial Cyanobacteria.</title>
        <authorList>
            <person name="Ward R.D."/>
            <person name="Stajich J.E."/>
            <person name="Johansen J.R."/>
            <person name="Huntemann M."/>
            <person name="Clum A."/>
            <person name="Foster B."/>
            <person name="Foster B."/>
            <person name="Roux S."/>
            <person name="Palaniappan K."/>
            <person name="Varghese N."/>
            <person name="Mukherjee S."/>
            <person name="Reddy T.B.K."/>
            <person name="Daum C."/>
            <person name="Copeland A."/>
            <person name="Chen I.A."/>
            <person name="Ivanova N.N."/>
            <person name="Kyrpides N.C."/>
            <person name="Shapiro N."/>
            <person name="Eloe-Fadrosh E.A."/>
            <person name="Pietrasiak N."/>
        </authorList>
    </citation>
    <scope>NUCLEOTIDE SEQUENCE</scope>
    <source>
        <strain evidence="6">CPER-KK1</strain>
    </source>
</reference>
<reference evidence="6" key="1">
    <citation type="submission" date="2021-05" db="EMBL/GenBank/DDBJ databases">
        <authorList>
            <person name="Pietrasiak N."/>
            <person name="Ward R."/>
            <person name="Stajich J.E."/>
            <person name="Kurbessoian T."/>
        </authorList>
    </citation>
    <scope>NUCLEOTIDE SEQUENCE</scope>
    <source>
        <strain evidence="6">CPER-KK1</strain>
    </source>
</reference>
<feature type="coiled-coil region" evidence="3">
    <location>
        <begin position="228"/>
        <end position="262"/>
    </location>
</feature>
<name>A0A951PMM9_9CYAN</name>
<comment type="caution">
    <text evidence="6">The sequence shown here is derived from an EMBL/GenBank/DDBJ whole genome shotgun (WGS) entry which is preliminary data.</text>
</comment>
<feature type="compositionally biased region" description="Low complexity" evidence="4">
    <location>
        <begin position="47"/>
        <end position="66"/>
    </location>
</feature>
<dbReference type="PROSITE" id="PS51272">
    <property type="entry name" value="SLH"/>
    <property type="match status" value="1"/>
</dbReference>
<feature type="region of interest" description="Disordered" evidence="4">
    <location>
        <begin position="38"/>
        <end position="72"/>
    </location>
</feature>
<comment type="similarity">
    <text evidence="1 2">Belongs to the OprB family.</text>
</comment>
<dbReference type="PANTHER" id="PTHR43308">
    <property type="entry name" value="OUTER MEMBRANE PROTEIN ALPHA-RELATED"/>
    <property type="match status" value="1"/>
</dbReference>
<proteinExistence type="inferred from homology"/>
<dbReference type="InterPro" id="IPR001119">
    <property type="entry name" value="SLH_dom"/>
</dbReference>
<dbReference type="NCBIfam" id="NF033921">
    <property type="entry name" value="por_somb"/>
    <property type="match status" value="1"/>
</dbReference>
<feature type="domain" description="SLH" evidence="5">
    <location>
        <begin position="154"/>
        <end position="218"/>
    </location>
</feature>
<sequence length="635" mass="68238">MPKVLWKFLLIAPVGFAATVAASASTRAAEIQVQTQLAPTEPLTEESQFSATFSVKSSSQTSTKSAEVPAERLSDPIAATTVKSAVESSTELSSTRVGDSSISLTQSKSTSSQLNQANNLLAQQVPDERNSTTGSTSTLEQINRYSNSQDQVTNVSQLSDVSPGDWAYEALRSLVERYGCIAGYPDGTFRGNRATTRFEFAAGLNACLQQVERLIAASTEGFVTREDLETLQRLVQEFEAELATLGTRVDDLEGRVAFLEDNQFSTTTKLRGEVIFAISDLFGDQDANGNDYEATETVFQDRVRLNLETSFTGEDLLFTRLQAGNVTEFGPVSSNSDTNVTREGRLGFQLDNGNDIALDRLYYRFPVADLATVYLFANGGQFRDFVPLLNPNFVSSGSGSISRFGRYNPIYRMGGAGAGAGVVIGPKSPIRIDLGYLSNTSADPGEDAGIFNGNYSALGQVTFQPSKAFSIAATYVHSYDNDNLRHGTGSLTSQIDTDGPLVSNSYGVQASFAFSPQLVLSGWAGYTDVIVLETGNADVWNYAATLALNDFGTEGSTLGFVVGMEPRLTGSSSLVGSLLGTRRDADTGLHVEGFYKLQVSDNIAITPGVIWLTAPGHNEDNDDIFIGTVRTTFSF</sequence>
<dbReference type="InterPro" id="IPR007049">
    <property type="entry name" value="Carb-sel_porin_OprB"/>
</dbReference>
<feature type="signal peptide" evidence="2">
    <location>
        <begin position="1"/>
        <end position="17"/>
    </location>
</feature>
<gene>
    <name evidence="6" type="ORF">KME25_18480</name>
</gene>
<protein>
    <submittedName>
        <fullName evidence="6">Iron uptake porin</fullName>
    </submittedName>
</protein>
<keyword evidence="3" id="KW-0175">Coiled coil</keyword>
<evidence type="ECO:0000256" key="2">
    <source>
        <dbReference type="RuleBase" id="RU363072"/>
    </source>
</evidence>
<keyword evidence="2" id="KW-0732">Signal</keyword>
<dbReference type="Gene3D" id="2.40.160.180">
    <property type="entry name" value="Carbohydrate-selective porin OprB"/>
    <property type="match status" value="1"/>
</dbReference>
<dbReference type="Pfam" id="PF04966">
    <property type="entry name" value="OprB"/>
    <property type="match status" value="1"/>
</dbReference>
<evidence type="ECO:0000256" key="4">
    <source>
        <dbReference type="SAM" id="MobiDB-lite"/>
    </source>
</evidence>
<evidence type="ECO:0000313" key="7">
    <source>
        <dbReference type="Proteomes" id="UP000753908"/>
    </source>
</evidence>
<dbReference type="InterPro" id="IPR038673">
    <property type="entry name" value="OprB_sf"/>
</dbReference>
<dbReference type="GO" id="GO:0015288">
    <property type="term" value="F:porin activity"/>
    <property type="evidence" value="ECO:0007669"/>
    <property type="project" value="InterPro"/>
</dbReference>
<dbReference type="InterPro" id="IPR051465">
    <property type="entry name" value="Cell_Envelope_Struct_Comp"/>
</dbReference>
<dbReference type="InterPro" id="IPR047684">
    <property type="entry name" value="Por_som-like"/>
</dbReference>
<evidence type="ECO:0000256" key="3">
    <source>
        <dbReference type="SAM" id="Coils"/>
    </source>
</evidence>
<dbReference type="GO" id="GO:0008643">
    <property type="term" value="P:carbohydrate transport"/>
    <property type="evidence" value="ECO:0007669"/>
    <property type="project" value="InterPro"/>
</dbReference>
<evidence type="ECO:0000313" key="6">
    <source>
        <dbReference type="EMBL" id="MBW4546411.1"/>
    </source>
</evidence>
<dbReference type="PANTHER" id="PTHR43308:SF1">
    <property type="entry name" value="OUTER MEMBRANE PROTEIN ALPHA"/>
    <property type="match status" value="1"/>
</dbReference>
<dbReference type="Pfam" id="PF00395">
    <property type="entry name" value="SLH"/>
    <property type="match status" value="1"/>
</dbReference>
<organism evidence="6 7">
    <name type="scientific">Symplocastrum torsivum CPER-KK1</name>
    <dbReference type="NCBI Taxonomy" id="450513"/>
    <lineage>
        <taxon>Bacteria</taxon>
        <taxon>Bacillati</taxon>
        <taxon>Cyanobacteriota</taxon>
        <taxon>Cyanophyceae</taxon>
        <taxon>Oscillatoriophycideae</taxon>
        <taxon>Oscillatoriales</taxon>
        <taxon>Microcoleaceae</taxon>
        <taxon>Symplocastrum</taxon>
    </lineage>
</organism>
<evidence type="ECO:0000256" key="1">
    <source>
        <dbReference type="ARBA" id="ARBA00008769"/>
    </source>
</evidence>
<dbReference type="Proteomes" id="UP000753908">
    <property type="component" value="Unassembled WGS sequence"/>
</dbReference>